<keyword evidence="4" id="KW-0675">Receptor</keyword>
<gene>
    <name evidence="4" type="ORF">CferDRAFT_0886</name>
</gene>
<reference evidence="4 5" key="2">
    <citation type="submission" date="2006-07" db="EMBL/GenBank/DDBJ databases">
        <title>Sequencing of the draft genome and assembly of Chlorobium ferroxidans DSM 13031.</title>
        <authorList>
            <consortium name="US DOE Joint Genome Institute (JGI-PGF)"/>
            <person name="Copeland A."/>
            <person name="Lucas S."/>
            <person name="Lapidus A."/>
            <person name="Barry K."/>
            <person name="Glavina del Rio T."/>
            <person name="Dalin E."/>
            <person name="Tice H."/>
            <person name="Bruce D."/>
            <person name="Pitluck S."/>
            <person name="Richardson P."/>
        </authorList>
    </citation>
    <scope>NUCLEOTIDE SEQUENCE [LARGE SCALE GENOMIC DNA]</scope>
    <source>
        <strain evidence="4 5">DSM 13031</strain>
    </source>
</reference>
<dbReference type="CDD" id="cd06344">
    <property type="entry name" value="PBP1_ABC_HAAT-like"/>
    <property type="match status" value="1"/>
</dbReference>
<name>Q0YRE9_9CHLB</name>
<dbReference type="PANTHER" id="PTHR47151:SF2">
    <property type="entry name" value="AMINO ACID BINDING PROTEIN"/>
    <property type="match status" value="1"/>
</dbReference>
<comment type="caution">
    <text evidence="4">The sequence shown here is derived from an EMBL/GenBank/DDBJ whole genome shotgun (WGS) entry which is preliminary data.</text>
</comment>
<reference evidence="4 5" key="1">
    <citation type="submission" date="2006-07" db="EMBL/GenBank/DDBJ databases">
        <title>Annotation of the draft genome assembly of Chlorobium ferroxidans DSM 13031.</title>
        <authorList>
            <consortium name="US DOE Joint Genome Institute (JGI-ORNL)"/>
            <person name="Larimer F."/>
            <person name="Land M."/>
            <person name="Hauser L."/>
        </authorList>
    </citation>
    <scope>NUCLEOTIDE SEQUENCE [LARGE SCALE GENOMIC DNA]</scope>
    <source>
        <strain evidence="4 5">DSM 13031</strain>
    </source>
</reference>
<comment type="similarity">
    <text evidence="1">Belongs to the leucine-binding protein family.</text>
</comment>
<evidence type="ECO:0000313" key="4">
    <source>
        <dbReference type="EMBL" id="EAT58848.1"/>
    </source>
</evidence>
<dbReference type="InterPro" id="IPR028082">
    <property type="entry name" value="Peripla_BP_I"/>
</dbReference>
<protein>
    <submittedName>
        <fullName evidence="4">Extracellular ligand-binding receptor</fullName>
    </submittedName>
</protein>
<dbReference type="SUPFAM" id="SSF53822">
    <property type="entry name" value="Periplasmic binding protein-like I"/>
    <property type="match status" value="1"/>
</dbReference>
<accession>Q0YRE9</accession>
<dbReference type="InterPro" id="IPR028081">
    <property type="entry name" value="Leu-bd"/>
</dbReference>
<dbReference type="OrthoDB" id="9783240at2"/>
<proteinExistence type="inferred from homology"/>
<dbReference type="Gene3D" id="3.40.50.2300">
    <property type="match status" value="2"/>
</dbReference>
<dbReference type="AlphaFoldDB" id="Q0YRE9"/>
<dbReference type="Pfam" id="PF13458">
    <property type="entry name" value="Peripla_BP_6"/>
    <property type="match status" value="1"/>
</dbReference>
<dbReference type="EMBL" id="AASE01000011">
    <property type="protein sequence ID" value="EAT58848.1"/>
    <property type="molecule type" value="Genomic_DNA"/>
</dbReference>
<dbReference type="Proteomes" id="UP000004162">
    <property type="component" value="Unassembled WGS sequence"/>
</dbReference>
<dbReference type="PANTHER" id="PTHR47151">
    <property type="entry name" value="LEU/ILE/VAL-BINDING ABC TRANSPORTER SUBUNIT"/>
    <property type="match status" value="1"/>
</dbReference>
<keyword evidence="2" id="KW-0732">Signal</keyword>
<sequence>MKKKIFWAVAAILLALLVITQFGSYEDKAKRRFKVLNEPSDEVIIGVCWPFSVNRDGMADGLHLALDEINTRRLAGPYTIRLVERDDEFDSKKHKNIAREFADRADMSAVLGYYDDGPSIRASSIYESSRLLHLMIGANNTDMTSHGFNYINRTILSSDRIALKLAKLTTDLGYRKIVVLWEEDAYGEDLAYQYQVGLDQLNAQVVYQWSYSRKNVDFRLLVNDLKIVDADMIFFSGLEPIAGDFLRMARKVGLKTPVIGAFSNTPEMRAHAGAVGFEGAIMFDFYNPCSQTPENRLFVNKFFSRYGRYPDAWAAQSYDALHILAKAIKFTGSRNPLDLSYAIRYADAFNGANGRYKFDRAGNLEDKPIYLYKIQNGVPVLLE</sequence>
<feature type="domain" description="Leucine-binding protein" evidence="3">
    <location>
        <begin position="51"/>
        <end position="376"/>
    </location>
</feature>
<evidence type="ECO:0000313" key="5">
    <source>
        <dbReference type="Proteomes" id="UP000004162"/>
    </source>
</evidence>
<organism evidence="4 5">
    <name type="scientific">Chlorobium ferrooxidans DSM 13031</name>
    <dbReference type="NCBI Taxonomy" id="377431"/>
    <lineage>
        <taxon>Bacteria</taxon>
        <taxon>Pseudomonadati</taxon>
        <taxon>Chlorobiota</taxon>
        <taxon>Chlorobiia</taxon>
        <taxon>Chlorobiales</taxon>
        <taxon>Chlorobiaceae</taxon>
        <taxon>Chlorobium/Pelodictyon group</taxon>
        <taxon>Chlorobium</taxon>
    </lineage>
</organism>
<evidence type="ECO:0000256" key="2">
    <source>
        <dbReference type="ARBA" id="ARBA00022729"/>
    </source>
</evidence>
<evidence type="ECO:0000259" key="3">
    <source>
        <dbReference type="Pfam" id="PF13458"/>
    </source>
</evidence>
<evidence type="ECO:0000256" key="1">
    <source>
        <dbReference type="ARBA" id="ARBA00010062"/>
    </source>
</evidence>
<dbReference type="RefSeq" id="WP_006366473.1">
    <property type="nucleotide sequence ID" value="NZ_AASE01000011.1"/>
</dbReference>
<keyword evidence="5" id="KW-1185">Reference proteome</keyword>